<dbReference type="PANTHER" id="PTHR43242:SF1">
    <property type="entry name" value="NAD(P)-BINDING ROSSMANN-FOLD SUPERFAMILY PROTEIN"/>
    <property type="match status" value="1"/>
</dbReference>
<evidence type="ECO:0000259" key="1">
    <source>
        <dbReference type="Pfam" id="PF04321"/>
    </source>
</evidence>
<feature type="domain" description="RmlD-like substrate binding" evidence="1">
    <location>
        <begin position="71"/>
        <end position="336"/>
    </location>
</feature>
<organism evidence="2 3">
    <name type="scientific">Nitzschia inconspicua</name>
    <dbReference type="NCBI Taxonomy" id="303405"/>
    <lineage>
        <taxon>Eukaryota</taxon>
        <taxon>Sar</taxon>
        <taxon>Stramenopiles</taxon>
        <taxon>Ochrophyta</taxon>
        <taxon>Bacillariophyta</taxon>
        <taxon>Bacillariophyceae</taxon>
        <taxon>Bacillariophycidae</taxon>
        <taxon>Bacillariales</taxon>
        <taxon>Bacillariaceae</taxon>
        <taxon>Nitzschia</taxon>
    </lineage>
</organism>
<dbReference type="Proteomes" id="UP000693970">
    <property type="component" value="Unassembled WGS sequence"/>
</dbReference>
<dbReference type="PANTHER" id="PTHR43242">
    <property type="entry name" value="NAD(P)-BINDING ROSSMANN-FOLD SUPERFAMILY PROTEIN"/>
    <property type="match status" value="1"/>
</dbReference>
<keyword evidence="3" id="KW-1185">Reference proteome</keyword>
<evidence type="ECO:0000313" key="3">
    <source>
        <dbReference type="Proteomes" id="UP000693970"/>
    </source>
</evidence>
<dbReference type="EMBL" id="JAGRRH010000003">
    <property type="protein sequence ID" value="KAG7372502.1"/>
    <property type="molecule type" value="Genomic_DNA"/>
</dbReference>
<dbReference type="Pfam" id="PF04321">
    <property type="entry name" value="RmlD_sub_bind"/>
    <property type="match status" value="1"/>
</dbReference>
<sequence length="361" mass="39759">MKTSLQIVLTGASGYLGQHLLSHWMKDGGPKSESSFLSSSNEDVSSPDKIKILALYNRLEGFPTSVKEFKGSENVDVTVQSIDLTDVEAVNELGKSIFQVDESSTTTTTTVIVHTAAMSSPRVCQEDPNKANAINVPVHFFNAVSNCPMIALSTDQVYDGKQTPPGSLYKESDRNAVQPANAYGLSKLNMEQYLIEQRSNDRSPPLFLLRSSIILGPPAPFGGAHSTFFDFCQSQGGKGEATAFFTNEYRTVVSVQYVIQVIDDMILYSFATNTAAGSPHEEKMPMVYNMGGPFRVNRWDMAKAVFDHFGYESHLLQESEQTSPYSPLDISMDSTLLKQRKFGGPQHEPDSLEGLVKYVFS</sequence>
<dbReference type="InterPro" id="IPR029903">
    <property type="entry name" value="RmlD-like-bd"/>
</dbReference>
<dbReference type="AlphaFoldDB" id="A0A9K3M289"/>
<reference evidence="2" key="1">
    <citation type="journal article" date="2021" name="Sci. Rep.">
        <title>Diploid genomic architecture of Nitzschia inconspicua, an elite biomass production diatom.</title>
        <authorList>
            <person name="Oliver A."/>
            <person name="Podell S."/>
            <person name="Pinowska A."/>
            <person name="Traller J.C."/>
            <person name="Smith S.R."/>
            <person name="McClure R."/>
            <person name="Beliaev A."/>
            <person name="Bohutskyi P."/>
            <person name="Hill E.A."/>
            <person name="Rabines A."/>
            <person name="Zheng H."/>
            <person name="Allen L.Z."/>
            <person name="Kuo A."/>
            <person name="Grigoriev I.V."/>
            <person name="Allen A.E."/>
            <person name="Hazlebeck D."/>
            <person name="Allen E.E."/>
        </authorList>
    </citation>
    <scope>NUCLEOTIDE SEQUENCE</scope>
    <source>
        <strain evidence="2">Hildebrandi</strain>
    </source>
</reference>
<proteinExistence type="predicted"/>
<dbReference type="OrthoDB" id="46465at2759"/>
<name>A0A9K3M289_9STRA</name>
<evidence type="ECO:0000313" key="2">
    <source>
        <dbReference type="EMBL" id="KAG7372502.1"/>
    </source>
</evidence>
<reference evidence="2" key="2">
    <citation type="submission" date="2021-04" db="EMBL/GenBank/DDBJ databases">
        <authorList>
            <person name="Podell S."/>
        </authorList>
    </citation>
    <scope>NUCLEOTIDE SEQUENCE</scope>
    <source>
        <strain evidence="2">Hildebrandi</strain>
    </source>
</reference>
<accession>A0A9K3M289</accession>
<protein>
    <submittedName>
        <fullName evidence="2">dTDP-4-dehydrorhamnose reductase</fullName>
    </submittedName>
</protein>
<comment type="caution">
    <text evidence="2">The sequence shown here is derived from an EMBL/GenBank/DDBJ whole genome shotgun (WGS) entry which is preliminary data.</text>
</comment>
<gene>
    <name evidence="2" type="ORF">IV203_018645</name>
</gene>